<dbReference type="InterPro" id="IPR011013">
    <property type="entry name" value="Gal_mutarotase_sf_dom"/>
</dbReference>
<keyword evidence="2" id="KW-1185">Reference proteome</keyword>
<proteinExistence type="predicted"/>
<reference evidence="1 2" key="1">
    <citation type="journal article" date="2016" name="Front. Microbiol.">
        <title>Genomic Resource of Rice Seed Associated Bacteria.</title>
        <authorList>
            <person name="Midha S."/>
            <person name="Bansal K."/>
            <person name="Sharma S."/>
            <person name="Kumar N."/>
            <person name="Patil P.P."/>
            <person name="Chaudhry V."/>
            <person name="Patil P.B."/>
        </authorList>
    </citation>
    <scope>NUCLEOTIDE SEQUENCE [LARGE SCALE GENOMIC DNA]</scope>
    <source>
        <strain evidence="1 2">NS365</strain>
    </source>
</reference>
<dbReference type="RefSeq" id="WP_058600402.1">
    <property type="nucleotide sequence ID" value="NZ_LDQA01000024.1"/>
</dbReference>
<comment type="caution">
    <text evidence="1">The sequence shown here is derived from an EMBL/GenBank/DDBJ whole genome shotgun (WGS) entry which is preliminary data.</text>
</comment>
<dbReference type="InterPro" id="IPR014718">
    <property type="entry name" value="GH-type_carb-bd"/>
</dbReference>
<accession>A0A175RPU1</accession>
<dbReference type="PATRIC" id="fig|401562.4.peg.2050"/>
<dbReference type="Gene3D" id="2.70.98.10">
    <property type="match status" value="1"/>
</dbReference>
<evidence type="ECO:0000313" key="1">
    <source>
        <dbReference type="EMBL" id="KTR05597.1"/>
    </source>
</evidence>
<dbReference type="GO" id="GO:0005975">
    <property type="term" value="P:carbohydrate metabolic process"/>
    <property type="evidence" value="ECO:0007669"/>
    <property type="project" value="InterPro"/>
</dbReference>
<dbReference type="SUPFAM" id="SSF74650">
    <property type="entry name" value="Galactose mutarotase-like"/>
    <property type="match status" value="1"/>
</dbReference>
<evidence type="ECO:0000313" key="2">
    <source>
        <dbReference type="Proteomes" id="UP000078529"/>
    </source>
</evidence>
<dbReference type="GO" id="GO:0003824">
    <property type="term" value="F:catalytic activity"/>
    <property type="evidence" value="ECO:0007669"/>
    <property type="project" value="InterPro"/>
</dbReference>
<evidence type="ECO:0008006" key="3">
    <source>
        <dbReference type="Google" id="ProtNLM"/>
    </source>
</evidence>
<gene>
    <name evidence="1" type="ORF">NS365_11410</name>
</gene>
<protein>
    <recommendedName>
        <fullName evidence="3">Aldose epimerase</fullName>
    </recommendedName>
</protein>
<name>A0A175RPU1_9HYPH</name>
<dbReference type="EMBL" id="LDQA01000024">
    <property type="protein sequence ID" value="KTR05597.1"/>
    <property type="molecule type" value="Genomic_DNA"/>
</dbReference>
<dbReference type="AlphaFoldDB" id="A0A175RPU1"/>
<sequence length="318" mass="34766">MQGWTLTWDRGRAVVTPAGAMLHHLTFDLGNGRSVAPFAEAAWHDEPEIQGDETLAQHLRLLGGEWACVPFGTTQIDPGHHGYGSNAEWELVEDGEGTIHLACAFPAGHPVERLERRIRGVPGKAAVEFSLRVVTRIDCALPIGLHPIFKLPETTGTLHLEPAPFERGQVFPEPFQPGVSRLATGSLFSRLDAVDTLDGEPVSLAALPAPGLFEELVQLWKLEGSIALRDETAGTRVRFEWDKGAFPHCLLWISQAGRTAKPWNGRFRGLGIEPVASAFDRTDLLDGSFSREGVSQPFRAGEPWDTRYRISAEALASA</sequence>
<organism evidence="1 2">
    <name type="scientific">Aureimonas ureilytica</name>
    <dbReference type="NCBI Taxonomy" id="401562"/>
    <lineage>
        <taxon>Bacteria</taxon>
        <taxon>Pseudomonadati</taxon>
        <taxon>Pseudomonadota</taxon>
        <taxon>Alphaproteobacteria</taxon>
        <taxon>Hyphomicrobiales</taxon>
        <taxon>Aurantimonadaceae</taxon>
        <taxon>Aureimonas</taxon>
    </lineage>
</organism>
<dbReference type="GO" id="GO:0030246">
    <property type="term" value="F:carbohydrate binding"/>
    <property type="evidence" value="ECO:0007669"/>
    <property type="project" value="InterPro"/>
</dbReference>
<dbReference type="Proteomes" id="UP000078529">
    <property type="component" value="Unassembled WGS sequence"/>
</dbReference>